<proteinExistence type="predicted"/>
<dbReference type="Proteomes" id="UP000299102">
    <property type="component" value="Unassembled WGS sequence"/>
</dbReference>
<organism evidence="1 2">
    <name type="scientific">Eumeta variegata</name>
    <name type="common">Bagworm moth</name>
    <name type="synonym">Eumeta japonica</name>
    <dbReference type="NCBI Taxonomy" id="151549"/>
    <lineage>
        <taxon>Eukaryota</taxon>
        <taxon>Metazoa</taxon>
        <taxon>Ecdysozoa</taxon>
        <taxon>Arthropoda</taxon>
        <taxon>Hexapoda</taxon>
        <taxon>Insecta</taxon>
        <taxon>Pterygota</taxon>
        <taxon>Neoptera</taxon>
        <taxon>Endopterygota</taxon>
        <taxon>Lepidoptera</taxon>
        <taxon>Glossata</taxon>
        <taxon>Ditrysia</taxon>
        <taxon>Tineoidea</taxon>
        <taxon>Psychidae</taxon>
        <taxon>Oiketicinae</taxon>
        <taxon>Eumeta</taxon>
    </lineage>
</organism>
<dbReference type="AlphaFoldDB" id="A0A4C1W893"/>
<protein>
    <submittedName>
        <fullName evidence="1">Uncharacterized protein</fullName>
    </submittedName>
</protein>
<evidence type="ECO:0000313" key="1">
    <source>
        <dbReference type="EMBL" id="GBP47130.1"/>
    </source>
</evidence>
<name>A0A4C1W893_EUMVA</name>
<accession>A0A4C1W893</accession>
<sequence>MVCTVNQAVVKSVALKPEGIGFDHDRGRIDIRLLSQIKSLATCLRDHIKLKALDVVTVLVTTTAGGYVRAVGSFDLDRYGNRTLVIESVLFVRLCVRDRRISSERCDLLQSTHDVCCGVTDPNGDVITNSLSPLLLDICDSGNCPVPSALGSKAQGNFHCGVLEQTLMASPKNILFMAFTVYKTSPLFFEKVNQRSQWNPYLGIGLFQFEPVFYVHSFSAVVMMSSFHRFAGHAFRLFPFGPLHLAACNAHRSSLYPATWPARRHFNIKL</sequence>
<keyword evidence="2" id="KW-1185">Reference proteome</keyword>
<comment type="caution">
    <text evidence="1">The sequence shown here is derived from an EMBL/GenBank/DDBJ whole genome shotgun (WGS) entry which is preliminary data.</text>
</comment>
<evidence type="ECO:0000313" key="2">
    <source>
        <dbReference type="Proteomes" id="UP000299102"/>
    </source>
</evidence>
<gene>
    <name evidence="1" type="ORF">EVAR_36953_1</name>
</gene>
<reference evidence="1 2" key="1">
    <citation type="journal article" date="2019" name="Commun. Biol.">
        <title>The bagworm genome reveals a unique fibroin gene that provides high tensile strength.</title>
        <authorList>
            <person name="Kono N."/>
            <person name="Nakamura H."/>
            <person name="Ohtoshi R."/>
            <person name="Tomita M."/>
            <person name="Numata K."/>
            <person name="Arakawa K."/>
        </authorList>
    </citation>
    <scope>NUCLEOTIDE SEQUENCE [LARGE SCALE GENOMIC DNA]</scope>
</reference>
<dbReference type="EMBL" id="BGZK01000496">
    <property type="protein sequence ID" value="GBP47130.1"/>
    <property type="molecule type" value="Genomic_DNA"/>
</dbReference>